<feature type="transmembrane region" description="Helical" evidence="8">
    <location>
        <begin position="338"/>
        <end position="359"/>
    </location>
</feature>
<evidence type="ECO:0000256" key="1">
    <source>
        <dbReference type="ARBA" id="ARBA00004651"/>
    </source>
</evidence>
<dbReference type="GO" id="GO:0016763">
    <property type="term" value="F:pentosyltransferase activity"/>
    <property type="evidence" value="ECO:0007669"/>
    <property type="project" value="TreeGrafter"/>
</dbReference>
<name>A0A2H0N2F8_9BACT</name>
<evidence type="ECO:0000313" key="10">
    <source>
        <dbReference type="EMBL" id="PIR02275.1"/>
    </source>
</evidence>
<feature type="transmembrane region" description="Helical" evidence="8">
    <location>
        <begin position="380"/>
        <end position="396"/>
    </location>
</feature>
<reference evidence="10 11" key="1">
    <citation type="submission" date="2017-09" db="EMBL/GenBank/DDBJ databases">
        <title>Depth-based differentiation of microbial function through sediment-hosted aquifers and enrichment of novel symbionts in the deep terrestrial subsurface.</title>
        <authorList>
            <person name="Probst A.J."/>
            <person name="Ladd B."/>
            <person name="Jarett J.K."/>
            <person name="Geller-Mcgrath D.E."/>
            <person name="Sieber C.M."/>
            <person name="Emerson J.B."/>
            <person name="Anantharaman K."/>
            <person name="Thomas B.C."/>
            <person name="Malmstrom R."/>
            <person name="Stieglmeier M."/>
            <person name="Klingl A."/>
            <person name="Woyke T."/>
            <person name="Ryan C.M."/>
            <person name="Banfield J.F."/>
        </authorList>
    </citation>
    <scope>NUCLEOTIDE SEQUENCE [LARGE SCALE GENOMIC DNA]</scope>
    <source>
        <strain evidence="10">CG11_big_fil_rev_8_21_14_0_20_35_11</strain>
    </source>
</reference>
<evidence type="ECO:0000256" key="4">
    <source>
        <dbReference type="ARBA" id="ARBA00022679"/>
    </source>
</evidence>
<evidence type="ECO:0000256" key="8">
    <source>
        <dbReference type="SAM" id="Phobius"/>
    </source>
</evidence>
<dbReference type="AlphaFoldDB" id="A0A2H0N2F8"/>
<keyword evidence="3" id="KW-0328">Glycosyltransferase</keyword>
<dbReference type="InterPro" id="IPR050297">
    <property type="entry name" value="LipidA_mod_glycosyltrf_83"/>
</dbReference>
<dbReference type="Proteomes" id="UP000231139">
    <property type="component" value="Unassembled WGS sequence"/>
</dbReference>
<accession>A0A2H0N2F8</accession>
<feature type="transmembrane region" description="Helical" evidence="8">
    <location>
        <begin position="111"/>
        <end position="131"/>
    </location>
</feature>
<proteinExistence type="predicted"/>
<evidence type="ECO:0000256" key="7">
    <source>
        <dbReference type="ARBA" id="ARBA00023136"/>
    </source>
</evidence>
<feature type="transmembrane region" description="Helical" evidence="8">
    <location>
        <begin position="188"/>
        <end position="205"/>
    </location>
</feature>
<dbReference type="GO" id="GO:0009103">
    <property type="term" value="P:lipopolysaccharide biosynthetic process"/>
    <property type="evidence" value="ECO:0007669"/>
    <property type="project" value="UniProtKB-ARBA"/>
</dbReference>
<sequence length="593" mass="68203">MKLQNRLTNIIAALLLILTFGLATSSIINDSLTFDETAHIGAGYSYLTKLDYRVNPEHPPLIKDLAALPLLFLNLKFPEQSFEKVNPAIWWTQFDFANDFIYKSGNNPDQILIFSRLPLILLFLILGWLLYFWSKKLLGNWQALLVLTFFCFSPTFLANGRLVTTDVGAALGVVLAIYFWLRFLKDPNKLNITLAGLIFGFSILIKFNLILLIFLLGFITIIWAWLKKGNILKYIYFGLLAGILGMVLVVWPIYRIHILNYPADLQLEQTKEVLLTAGLPKTLKDINILLAENEILRPFGEFLLGLNMATNRTTAGNTTYFMGTISAEGRLGYFPMVYLIKVPLAFHIITILVLLFAAYKLKFPFWKNTGKRLKKWINDYFPQFSMIIFLIIYWATSLSGNLNIGIRHILPTFPFIYILLVWGISHLFENLKGKKGKMIASAILIILVSWYCFCPISIFPYFIAYFNELAGGPDNGYKFVVDSNLDWGQDLKRLTKWVDKNLPADRQVYLDYFGGGDPRYYLGEKYIPWDRTRTESEFPKGNYLAVSATQMQGQRANPVLGFDQETFQYFWLNKFEPPITKIGYSIFVYYIPD</sequence>
<protein>
    <recommendedName>
        <fullName evidence="9">Glycosyltransferase RgtA/B/C/D-like domain-containing protein</fullName>
    </recommendedName>
</protein>
<evidence type="ECO:0000259" key="9">
    <source>
        <dbReference type="Pfam" id="PF13231"/>
    </source>
</evidence>
<evidence type="ECO:0000313" key="11">
    <source>
        <dbReference type="Proteomes" id="UP000231139"/>
    </source>
</evidence>
<keyword evidence="2" id="KW-1003">Cell membrane</keyword>
<evidence type="ECO:0000256" key="5">
    <source>
        <dbReference type="ARBA" id="ARBA00022692"/>
    </source>
</evidence>
<feature type="domain" description="Glycosyltransferase RgtA/B/C/D-like" evidence="9">
    <location>
        <begin position="116"/>
        <end position="251"/>
    </location>
</feature>
<dbReference type="PANTHER" id="PTHR33908:SF11">
    <property type="entry name" value="MEMBRANE PROTEIN"/>
    <property type="match status" value="1"/>
</dbReference>
<feature type="transmembrane region" description="Helical" evidence="8">
    <location>
        <begin position="408"/>
        <end position="428"/>
    </location>
</feature>
<comment type="subcellular location">
    <subcellularLocation>
        <location evidence="1">Cell membrane</location>
        <topology evidence="1">Multi-pass membrane protein</topology>
    </subcellularLocation>
</comment>
<feature type="transmembrane region" description="Helical" evidence="8">
    <location>
        <begin position="138"/>
        <end position="157"/>
    </location>
</feature>
<dbReference type="GO" id="GO:0005886">
    <property type="term" value="C:plasma membrane"/>
    <property type="evidence" value="ECO:0007669"/>
    <property type="project" value="UniProtKB-SubCell"/>
</dbReference>
<dbReference type="Pfam" id="PF13231">
    <property type="entry name" value="PMT_2"/>
    <property type="match status" value="1"/>
</dbReference>
<keyword evidence="4" id="KW-0808">Transferase</keyword>
<gene>
    <name evidence="10" type="ORF">COV62_01960</name>
</gene>
<keyword evidence="7 8" id="KW-0472">Membrane</keyword>
<evidence type="ECO:0000256" key="3">
    <source>
        <dbReference type="ARBA" id="ARBA00022676"/>
    </source>
</evidence>
<feature type="transmembrane region" description="Helical" evidence="8">
    <location>
        <begin position="440"/>
        <end position="463"/>
    </location>
</feature>
<feature type="transmembrane region" description="Helical" evidence="8">
    <location>
        <begin position="234"/>
        <end position="254"/>
    </location>
</feature>
<dbReference type="PANTHER" id="PTHR33908">
    <property type="entry name" value="MANNOSYLTRANSFERASE YKCB-RELATED"/>
    <property type="match status" value="1"/>
</dbReference>
<keyword evidence="5 8" id="KW-0812">Transmembrane</keyword>
<keyword evidence="6 8" id="KW-1133">Transmembrane helix</keyword>
<comment type="caution">
    <text evidence="10">The sequence shown here is derived from an EMBL/GenBank/DDBJ whole genome shotgun (WGS) entry which is preliminary data.</text>
</comment>
<evidence type="ECO:0000256" key="6">
    <source>
        <dbReference type="ARBA" id="ARBA00022989"/>
    </source>
</evidence>
<evidence type="ECO:0000256" key="2">
    <source>
        <dbReference type="ARBA" id="ARBA00022475"/>
    </source>
</evidence>
<dbReference type="EMBL" id="PCWK01000045">
    <property type="protein sequence ID" value="PIR02275.1"/>
    <property type="molecule type" value="Genomic_DNA"/>
</dbReference>
<organism evidence="10 11">
    <name type="scientific">Candidatus Nealsonbacteria bacterium CG11_big_fil_rev_8_21_14_0_20_35_11</name>
    <dbReference type="NCBI Taxonomy" id="1974713"/>
    <lineage>
        <taxon>Bacteria</taxon>
        <taxon>Candidatus Nealsoniibacteriota</taxon>
    </lineage>
</organism>
<dbReference type="InterPro" id="IPR038731">
    <property type="entry name" value="RgtA/B/C-like"/>
</dbReference>
<feature type="transmembrane region" description="Helical" evidence="8">
    <location>
        <begin position="163"/>
        <end position="181"/>
    </location>
</feature>